<evidence type="ECO:0000313" key="2">
    <source>
        <dbReference type="EMBL" id="CAD7572381.1"/>
    </source>
</evidence>
<dbReference type="InterPro" id="IPR043504">
    <property type="entry name" value="Peptidase_S1_PA_chymotrypsin"/>
</dbReference>
<evidence type="ECO:0000259" key="1">
    <source>
        <dbReference type="Pfam" id="PF00089"/>
    </source>
</evidence>
<proteinExistence type="predicted"/>
<gene>
    <name evidence="2" type="ORF">TCMB3V08_LOCUS5033</name>
</gene>
<dbReference type="GO" id="GO:0006508">
    <property type="term" value="P:proteolysis"/>
    <property type="evidence" value="ECO:0007669"/>
    <property type="project" value="InterPro"/>
</dbReference>
<dbReference type="Gene3D" id="2.40.10.10">
    <property type="entry name" value="Trypsin-like serine proteases"/>
    <property type="match status" value="1"/>
</dbReference>
<dbReference type="Pfam" id="PF00089">
    <property type="entry name" value="Trypsin"/>
    <property type="match status" value="1"/>
</dbReference>
<dbReference type="AlphaFoldDB" id="A0A7R9J4C9"/>
<reference evidence="2" key="1">
    <citation type="submission" date="2020-11" db="EMBL/GenBank/DDBJ databases">
        <authorList>
            <person name="Tran Van P."/>
        </authorList>
    </citation>
    <scope>NUCLEOTIDE SEQUENCE</scope>
</reference>
<organism evidence="2">
    <name type="scientific">Timema californicum</name>
    <name type="common">California timema</name>
    <name type="synonym">Walking stick</name>
    <dbReference type="NCBI Taxonomy" id="61474"/>
    <lineage>
        <taxon>Eukaryota</taxon>
        <taxon>Metazoa</taxon>
        <taxon>Ecdysozoa</taxon>
        <taxon>Arthropoda</taxon>
        <taxon>Hexapoda</taxon>
        <taxon>Insecta</taxon>
        <taxon>Pterygota</taxon>
        <taxon>Neoptera</taxon>
        <taxon>Polyneoptera</taxon>
        <taxon>Phasmatodea</taxon>
        <taxon>Timematodea</taxon>
        <taxon>Timematoidea</taxon>
        <taxon>Timematidae</taxon>
        <taxon>Timema</taxon>
    </lineage>
</organism>
<sequence>MRRVSKVHVHPSYNSSDFRADLAILMLSSPVEFTMYVRPVCLWSPSFTELKVVEGKDGTREVSFGTKPSVPLAGIRSLTAPLRATKYRRESNAFEDHSTDHPYGEVIFMGSLPDRVENHFGQTTFSTLNRDSNLDPPPPPTIGSLVHCECDALDHVANEAGKMSERKATAHYNMPRQTIQNKKKGLHSGKLGGQKAFSNEEEEEFVIGWGYDEFGQVTEELMMATMPIEQVYAMVTVEGAWFSPYVSQTAQISGILGGSSALVFHKKTNGFVTLRPIHVRAQHYSNEPPGRRRVGEVTYTLEQQSVWWRLWNFSQVYGNILGLLPQLQKSKAAPLASYLSHFIARLPMSHSNGRGKRGGKKNEKATNIGSCNWYGMIFSPNYHPPQQSRWEHRLCLHDPASLLLKPLTVQLSPSLVVQVISSNCACPPPVVSMTESQHGREMIALTHQLCLHLAALRGSTQTHHLTTQIVFN</sequence>
<dbReference type="GO" id="GO:0004252">
    <property type="term" value="F:serine-type endopeptidase activity"/>
    <property type="evidence" value="ECO:0007669"/>
    <property type="project" value="InterPro"/>
</dbReference>
<dbReference type="InterPro" id="IPR009003">
    <property type="entry name" value="Peptidase_S1_PA"/>
</dbReference>
<dbReference type="EMBL" id="OE180999">
    <property type="protein sequence ID" value="CAD7572381.1"/>
    <property type="molecule type" value="Genomic_DNA"/>
</dbReference>
<name>A0A7R9J4C9_TIMCA</name>
<protein>
    <submittedName>
        <fullName evidence="2">(California timema) hypothetical protein</fullName>
    </submittedName>
</protein>
<accession>A0A7R9J4C9</accession>
<feature type="domain" description="Peptidase S1" evidence="1">
    <location>
        <begin position="3"/>
        <end position="45"/>
    </location>
</feature>
<dbReference type="InterPro" id="IPR001254">
    <property type="entry name" value="Trypsin_dom"/>
</dbReference>
<dbReference type="SUPFAM" id="SSF50494">
    <property type="entry name" value="Trypsin-like serine proteases"/>
    <property type="match status" value="1"/>
</dbReference>